<dbReference type="EMBL" id="FN655171">
    <property type="protein sequence ID" value="CBY38266.1"/>
    <property type="molecule type" value="Genomic_DNA"/>
</dbReference>
<name>E4YS24_OIKDI</name>
<accession>E4YS24</accession>
<gene>
    <name evidence="1" type="ORF">GSOID_T00031780001</name>
</gene>
<protein>
    <submittedName>
        <fullName evidence="1">Uncharacterized protein</fullName>
    </submittedName>
</protein>
<organism evidence="1">
    <name type="scientific">Oikopleura dioica</name>
    <name type="common">Tunicate</name>
    <dbReference type="NCBI Taxonomy" id="34765"/>
    <lineage>
        <taxon>Eukaryota</taxon>
        <taxon>Metazoa</taxon>
        <taxon>Chordata</taxon>
        <taxon>Tunicata</taxon>
        <taxon>Appendicularia</taxon>
        <taxon>Copelata</taxon>
        <taxon>Oikopleuridae</taxon>
        <taxon>Oikopleura</taxon>
    </lineage>
</organism>
<reference evidence="1" key="1">
    <citation type="journal article" date="2010" name="Science">
        <title>Plasticity of animal genome architecture unmasked by rapid evolution of a pelagic tunicate.</title>
        <authorList>
            <person name="Denoeud F."/>
            <person name="Henriet S."/>
            <person name="Mungpakdee S."/>
            <person name="Aury J.M."/>
            <person name="Da Silva C."/>
            <person name="Brinkmann H."/>
            <person name="Mikhaleva J."/>
            <person name="Olsen L.C."/>
            <person name="Jubin C."/>
            <person name="Canestro C."/>
            <person name="Bouquet J.M."/>
            <person name="Danks G."/>
            <person name="Poulain J."/>
            <person name="Campsteijn C."/>
            <person name="Adamski M."/>
            <person name="Cross I."/>
            <person name="Yadetie F."/>
            <person name="Muffato M."/>
            <person name="Louis A."/>
            <person name="Butcher S."/>
            <person name="Tsagkogeorga G."/>
            <person name="Konrad A."/>
            <person name="Singh S."/>
            <person name="Jensen M.F."/>
            <person name="Cong E.H."/>
            <person name="Eikeseth-Otteraa H."/>
            <person name="Noel B."/>
            <person name="Anthouard V."/>
            <person name="Porcel B.M."/>
            <person name="Kachouri-Lafond R."/>
            <person name="Nishino A."/>
            <person name="Ugolini M."/>
            <person name="Chourrout P."/>
            <person name="Nishida H."/>
            <person name="Aasland R."/>
            <person name="Huzurbazar S."/>
            <person name="Westhof E."/>
            <person name="Delsuc F."/>
            <person name="Lehrach H."/>
            <person name="Reinhardt R."/>
            <person name="Weissenbach J."/>
            <person name="Roy S.W."/>
            <person name="Artiguenave F."/>
            <person name="Postlethwait J.H."/>
            <person name="Manak J.R."/>
            <person name="Thompson E.M."/>
            <person name="Jaillon O."/>
            <person name="Du Pasquier L."/>
            <person name="Boudinot P."/>
            <person name="Liberles D.A."/>
            <person name="Volff J.N."/>
            <person name="Philippe H."/>
            <person name="Lenhard B."/>
            <person name="Roest Crollius H."/>
            <person name="Wincker P."/>
            <person name="Chourrout D."/>
        </authorList>
    </citation>
    <scope>NUCLEOTIDE SEQUENCE [LARGE SCALE GENOMIC DNA]</scope>
</reference>
<dbReference type="Proteomes" id="UP000011014">
    <property type="component" value="Unassembled WGS sequence"/>
</dbReference>
<dbReference type="AlphaFoldDB" id="E4YS24"/>
<sequence length="105" mass="11772">MSQFLIRKLHSNAIFETATTQISQLKAKDVFILVIPYLVDKSYLQSGDGLSQTSATINTPENEIFIAAHALVNGNCTFLEEHLIAERSRNWTTVHSQKLVHKDSS</sequence>
<evidence type="ECO:0000313" key="1">
    <source>
        <dbReference type="EMBL" id="CBY38266.1"/>
    </source>
</evidence>
<proteinExistence type="predicted"/>